<dbReference type="RefSeq" id="WP_065039801.1">
    <property type="nucleotide sequence ID" value="NZ_LZME01000056.1"/>
</dbReference>
<protein>
    <submittedName>
        <fullName evidence="1">Uncharacterized protein</fullName>
    </submittedName>
</protein>
<dbReference type="Proteomes" id="UP000093712">
    <property type="component" value="Unassembled WGS sequence"/>
</dbReference>
<dbReference type="AlphaFoldDB" id="A0AA91IYN9"/>
<comment type="caution">
    <text evidence="1">The sequence shown here is derived from an EMBL/GenBank/DDBJ whole genome shotgun (WGS) entry which is preliminary data.</text>
</comment>
<evidence type="ECO:0000313" key="2">
    <source>
        <dbReference type="Proteomes" id="UP000093712"/>
    </source>
</evidence>
<evidence type="ECO:0000313" key="1">
    <source>
        <dbReference type="EMBL" id="OBK86631.1"/>
    </source>
</evidence>
<name>A0AA91IYN9_9MYCO</name>
<dbReference type="EMBL" id="LZME01000056">
    <property type="protein sequence ID" value="OBK86631.1"/>
    <property type="molecule type" value="Genomic_DNA"/>
</dbReference>
<reference evidence="1 2" key="1">
    <citation type="submission" date="2016-06" db="EMBL/GenBank/DDBJ databases">
        <authorList>
            <person name="Sutton G."/>
            <person name="Brinkac L."/>
            <person name="Sanka R."/>
            <person name="Adams M."/>
            <person name="Lau E."/>
            <person name="Garcia-Basteiro A."/>
            <person name="Lopez-Varela E."/>
            <person name="Palencia S."/>
        </authorList>
    </citation>
    <scope>NUCLEOTIDE SEQUENCE [LARGE SCALE GENOMIC DNA]</scope>
    <source>
        <strain evidence="1 2">1211594.5</strain>
    </source>
</reference>
<sequence length="78" mass="8498">MTTLIQPDPNTLRVSYHPRRTDGDAISIQCDDPAHGRIIIAFTPELADRLATLLATATTSPRIGAAADQLRAAQRECR</sequence>
<accession>A0AA91IYN9</accession>
<proteinExistence type="predicted"/>
<organism evidence="1 2">
    <name type="scientific">Mycolicibacter heraklionensis</name>
    <dbReference type="NCBI Taxonomy" id="512402"/>
    <lineage>
        <taxon>Bacteria</taxon>
        <taxon>Bacillati</taxon>
        <taxon>Actinomycetota</taxon>
        <taxon>Actinomycetes</taxon>
        <taxon>Mycobacteriales</taxon>
        <taxon>Mycobacteriaceae</taxon>
        <taxon>Mycolicibacter</taxon>
    </lineage>
</organism>
<gene>
    <name evidence="1" type="ORF">A5649_19495</name>
</gene>